<proteinExistence type="predicted"/>
<dbReference type="Proteomes" id="UP001164250">
    <property type="component" value="Chromosome 5"/>
</dbReference>
<accession>A0ACC1BES1</accession>
<keyword evidence="2" id="KW-1185">Reference proteome</keyword>
<dbReference type="EMBL" id="CM047901">
    <property type="protein sequence ID" value="KAJ0097354.1"/>
    <property type="molecule type" value="Genomic_DNA"/>
</dbReference>
<reference evidence="2" key="1">
    <citation type="journal article" date="2023" name="G3 (Bethesda)">
        <title>Genome assembly and association tests identify interacting loci associated with vigor, precocity, and sex in interspecific pistachio rootstocks.</title>
        <authorList>
            <person name="Palmer W."/>
            <person name="Jacygrad E."/>
            <person name="Sagayaradj S."/>
            <person name="Cavanaugh K."/>
            <person name="Han R."/>
            <person name="Bertier L."/>
            <person name="Beede B."/>
            <person name="Kafkas S."/>
            <person name="Golino D."/>
            <person name="Preece J."/>
            <person name="Michelmore R."/>
        </authorList>
    </citation>
    <scope>NUCLEOTIDE SEQUENCE [LARGE SCALE GENOMIC DNA]</scope>
</reference>
<organism evidence="1 2">
    <name type="scientific">Pistacia atlantica</name>
    <dbReference type="NCBI Taxonomy" id="434234"/>
    <lineage>
        <taxon>Eukaryota</taxon>
        <taxon>Viridiplantae</taxon>
        <taxon>Streptophyta</taxon>
        <taxon>Embryophyta</taxon>
        <taxon>Tracheophyta</taxon>
        <taxon>Spermatophyta</taxon>
        <taxon>Magnoliopsida</taxon>
        <taxon>eudicotyledons</taxon>
        <taxon>Gunneridae</taxon>
        <taxon>Pentapetalae</taxon>
        <taxon>rosids</taxon>
        <taxon>malvids</taxon>
        <taxon>Sapindales</taxon>
        <taxon>Anacardiaceae</taxon>
        <taxon>Pistacia</taxon>
    </lineage>
</organism>
<comment type="caution">
    <text evidence="1">The sequence shown here is derived from an EMBL/GenBank/DDBJ whole genome shotgun (WGS) entry which is preliminary data.</text>
</comment>
<protein>
    <submittedName>
        <fullName evidence="1">Uncharacterized protein</fullName>
    </submittedName>
</protein>
<evidence type="ECO:0000313" key="1">
    <source>
        <dbReference type="EMBL" id="KAJ0097354.1"/>
    </source>
</evidence>
<name>A0ACC1BES1_9ROSI</name>
<evidence type="ECO:0000313" key="2">
    <source>
        <dbReference type="Proteomes" id="UP001164250"/>
    </source>
</evidence>
<sequence>MRGEDPSAIPNFLFFLLIFLFICEIQAGKLQRTCSSSCGDITNISYPFRLQSDPVECGDRDFELSCQSNKTILEFYSGKYYVTRISYDAHIIRVVDINLANGICSLPYNFVSINDFDGFYFLNSSFHEQSFARFLNCSTTISYSAYRRLPCFSDQSYNVYVNYGGYFKEISDLPKSSYCSYISMVPILHVDVIRPSYEVIRKLLKSGFDLTWSMECRDCIKAGGYCESDKCYTRPLNSLEEFLSHFPKFMVQSLAPFLLGYNWKPDLIVPGEMFGIEIYIILRVFEFFFDIWLAVFFSNAENPHRSLLYFLHFPFAEYNPLASLTLHRIQNFRTYKSFDVSTEFDLLKALMRDSSTPEVVLGWKDSEYGCQGCEKSGDFCRFNIRSNSTICLKQPHPQGAGVKIAISEI</sequence>
<gene>
    <name evidence="1" type="ORF">Patl1_27571</name>
</gene>